<protein>
    <recommendedName>
        <fullName evidence="8">BAR-domain-containing protein</fullName>
    </recommendedName>
</protein>
<reference evidence="6" key="1">
    <citation type="submission" date="2021-07" db="EMBL/GenBank/DDBJ databases">
        <title>Draft genome of Mortierella alpina, strain LL118, isolated from an aspen leaf litter sample.</title>
        <authorList>
            <person name="Yang S."/>
            <person name="Vinatzer B.A."/>
        </authorList>
    </citation>
    <scope>NUCLEOTIDE SEQUENCE</scope>
    <source>
        <strain evidence="6">LL118</strain>
    </source>
</reference>
<dbReference type="GO" id="GO:0043332">
    <property type="term" value="C:mating projection tip"/>
    <property type="evidence" value="ECO:0007669"/>
    <property type="project" value="TreeGrafter"/>
</dbReference>
<evidence type="ECO:0000259" key="5">
    <source>
        <dbReference type="PROSITE" id="PS51021"/>
    </source>
</evidence>
<feature type="compositionally biased region" description="Polar residues" evidence="3">
    <location>
        <begin position="311"/>
        <end position="320"/>
    </location>
</feature>
<proteinExistence type="predicted"/>
<feature type="domain" description="BAR" evidence="5">
    <location>
        <begin position="17"/>
        <end position="271"/>
    </location>
</feature>
<evidence type="ECO:0000256" key="1">
    <source>
        <dbReference type="ARBA" id="ARBA00022443"/>
    </source>
</evidence>
<dbReference type="GO" id="GO:1990528">
    <property type="term" value="C:Rvs161p-Rvs167p complex"/>
    <property type="evidence" value="ECO:0007669"/>
    <property type="project" value="TreeGrafter"/>
</dbReference>
<dbReference type="CDD" id="cd07599">
    <property type="entry name" value="BAR_Rvs167p"/>
    <property type="match status" value="1"/>
</dbReference>
<dbReference type="InterPro" id="IPR036028">
    <property type="entry name" value="SH3-like_dom_sf"/>
</dbReference>
<dbReference type="SMART" id="SM00721">
    <property type="entry name" value="BAR"/>
    <property type="match status" value="1"/>
</dbReference>
<feature type="compositionally biased region" description="Pro residues" evidence="3">
    <location>
        <begin position="436"/>
        <end position="454"/>
    </location>
</feature>
<feature type="compositionally biased region" description="Pro residues" evidence="3">
    <location>
        <begin position="388"/>
        <end position="398"/>
    </location>
</feature>
<keyword evidence="1 2" id="KW-0728">SH3 domain</keyword>
<sequence>MSWKGLTKAVSRLPHTLSTKTGIRDATTDHEFKDMNNKFTACEKSTTALLGEVCKYRDSVTALLNHQAEFGIVLAEIYDPSLGEPSGEVTPRRVQTAPESVQAVDDFQAVMREIRDLLLPEVDKLEATVVRPLTEMQNLMKMIRKSIVKRDHKMVDYDRFRISLKKLQDKKERTLSDEKQIFKLESQLEVATADYEGLNNLLKEELPGYFWLRTQLMEPIFHTLFFLQLRIYNILLDRIDPLSRSGYYDLTMDVVQGYEARKGDITPTLESVEIITKRAITTSPSLSLCSSFSGTRKCNDPAYTSKYGRPSSDSSPTGSAPGTPRSYGASTTSLGESRNPSPPAPPAPPATKPWQTATTMKPWQQAGAQTSPAPSAAPKPWQAGTASPRPPPPAPGPKPWQATATSAPTPRPWQAAATSAPTPRPWQAPARSTQEPSPPPAYAYPQAAPAPAPTAAPAASSGYRGPNVHLHVSPFSTGLMGAVAATAAGAAIQAGQTQMANNKRPPPPPVPKRLGVKMVVALYDFDAQQPGDLSFKKDDRIEIVERTANTDDWWTGKLNGQTGSFPGNYCRDE</sequence>
<gene>
    <name evidence="6" type="ORF">KVV02_000207</name>
</gene>
<dbReference type="EMBL" id="JAIFTL010000001">
    <property type="protein sequence ID" value="KAG9327761.1"/>
    <property type="molecule type" value="Genomic_DNA"/>
</dbReference>
<feature type="compositionally biased region" description="Polar residues" evidence="3">
    <location>
        <begin position="328"/>
        <end position="339"/>
    </location>
</feature>
<dbReference type="AlphaFoldDB" id="A0A9P8D3B0"/>
<dbReference type="GO" id="GO:0097320">
    <property type="term" value="P:plasma membrane tubulation"/>
    <property type="evidence" value="ECO:0007669"/>
    <property type="project" value="TreeGrafter"/>
</dbReference>
<dbReference type="Gene3D" id="1.20.1270.60">
    <property type="entry name" value="Arfaptin homology (AH) domain/BAR domain"/>
    <property type="match status" value="1"/>
</dbReference>
<dbReference type="Gene3D" id="2.30.30.40">
    <property type="entry name" value="SH3 Domains"/>
    <property type="match status" value="1"/>
</dbReference>
<dbReference type="PROSITE" id="PS50002">
    <property type="entry name" value="SH3"/>
    <property type="match status" value="1"/>
</dbReference>
<evidence type="ECO:0000313" key="6">
    <source>
        <dbReference type="EMBL" id="KAG9327761.1"/>
    </source>
</evidence>
<organism evidence="6 7">
    <name type="scientific">Mortierella alpina</name>
    <name type="common">Oleaginous fungus</name>
    <name type="synonym">Mortierella renispora</name>
    <dbReference type="NCBI Taxonomy" id="64518"/>
    <lineage>
        <taxon>Eukaryota</taxon>
        <taxon>Fungi</taxon>
        <taxon>Fungi incertae sedis</taxon>
        <taxon>Mucoromycota</taxon>
        <taxon>Mortierellomycotina</taxon>
        <taxon>Mortierellomycetes</taxon>
        <taxon>Mortierellales</taxon>
        <taxon>Mortierellaceae</taxon>
        <taxon>Mortierella</taxon>
    </lineage>
</organism>
<dbReference type="Proteomes" id="UP000717515">
    <property type="component" value="Unassembled WGS sequence"/>
</dbReference>
<dbReference type="GO" id="GO:0008289">
    <property type="term" value="F:lipid binding"/>
    <property type="evidence" value="ECO:0007669"/>
    <property type="project" value="TreeGrafter"/>
</dbReference>
<dbReference type="InterPro" id="IPR004148">
    <property type="entry name" value="BAR_dom"/>
</dbReference>
<evidence type="ECO:0000256" key="2">
    <source>
        <dbReference type="PROSITE-ProRule" id="PRU00192"/>
    </source>
</evidence>
<evidence type="ECO:0008006" key="8">
    <source>
        <dbReference type="Google" id="ProtNLM"/>
    </source>
</evidence>
<dbReference type="InterPro" id="IPR046982">
    <property type="entry name" value="BIN3/RVS161-like"/>
</dbReference>
<feature type="region of interest" description="Disordered" evidence="3">
    <location>
        <begin position="302"/>
        <end position="461"/>
    </location>
</feature>
<dbReference type="GO" id="GO:0051666">
    <property type="term" value="P:actin cortical patch localization"/>
    <property type="evidence" value="ECO:0007669"/>
    <property type="project" value="InterPro"/>
</dbReference>
<dbReference type="SUPFAM" id="SSF103657">
    <property type="entry name" value="BAR/IMD domain-like"/>
    <property type="match status" value="1"/>
</dbReference>
<comment type="caution">
    <text evidence="6">The sequence shown here is derived from an EMBL/GenBank/DDBJ whole genome shotgun (WGS) entry which is preliminary data.</text>
</comment>
<dbReference type="PRINTS" id="PR01217">
    <property type="entry name" value="PRICHEXTENSN"/>
</dbReference>
<dbReference type="FunFam" id="2.30.30.40:FF:000100">
    <property type="entry name" value="SH3 domain-containing YSC84-like protein 1"/>
    <property type="match status" value="1"/>
</dbReference>
<dbReference type="GO" id="GO:0031097">
    <property type="term" value="C:medial cortex"/>
    <property type="evidence" value="ECO:0007669"/>
    <property type="project" value="TreeGrafter"/>
</dbReference>
<dbReference type="PRINTS" id="PR00452">
    <property type="entry name" value="SH3DOMAIN"/>
</dbReference>
<dbReference type="GO" id="GO:0006897">
    <property type="term" value="P:endocytosis"/>
    <property type="evidence" value="ECO:0007669"/>
    <property type="project" value="InterPro"/>
</dbReference>
<dbReference type="PROSITE" id="PS51021">
    <property type="entry name" value="BAR"/>
    <property type="match status" value="1"/>
</dbReference>
<evidence type="ECO:0000256" key="3">
    <source>
        <dbReference type="SAM" id="MobiDB-lite"/>
    </source>
</evidence>
<dbReference type="GO" id="GO:0030479">
    <property type="term" value="C:actin cortical patch"/>
    <property type="evidence" value="ECO:0007669"/>
    <property type="project" value="TreeGrafter"/>
</dbReference>
<feature type="compositionally biased region" description="Pro residues" evidence="3">
    <location>
        <begin position="340"/>
        <end position="351"/>
    </location>
</feature>
<dbReference type="InterPro" id="IPR001452">
    <property type="entry name" value="SH3_domain"/>
</dbReference>
<dbReference type="SMART" id="SM00326">
    <property type="entry name" value="SH3"/>
    <property type="match status" value="1"/>
</dbReference>
<dbReference type="Pfam" id="PF03114">
    <property type="entry name" value="BAR"/>
    <property type="match status" value="1"/>
</dbReference>
<accession>A0A9P8D3B0</accession>
<dbReference type="PANTHER" id="PTHR47174:SF1">
    <property type="entry name" value="REDUCED VIABILITY UPON STARVATION PROTEIN 167"/>
    <property type="match status" value="1"/>
</dbReference>
<evidence type="ECO:0000259" key="4">
    <source>
        <dbReference type="PROSITE" id="PS50002"/>
    </source>
</evidence>
<feature type="domain" description="SH3" evidence="4">
    <location>
        <begin position="514"/>
        <end position="573"/>
    </location>
</feature>
<name>A0A9P8D3B0_MORAP</name>
<dbReference type="PANTHER" id="PTHR47174">
    <property type="entry name" value="BRIDGING INTEGRATOR 3"/>
    <property type="match status" value="1"/>
</dbReference>
<dbReference type="SUPFAM" id="SSF50044">
    <property type="entry name" value="SH3-domain"/>
    <property type="match status" value="1"/>
</dbReference>
<evidence type="ECO:0000313" key="7">
    <source>
        <dbReference type="Proteomes" id="UP000717515"/>
    </source>
</evidence>
<dbReference type="Pfam" id="PF00018">
    <property type="entry name" value="SH3_1"/>
    <property type="match status" value="1"/>
</dbReference>
<dbReference type="InterPro" id="IPR027267">
    <property type="entry name" value="AH/BAR_dom_sf"/>
</dbReference>